<feature type="transmembrane region" description="Helical" evidence="1">
    <location>
        <begin position="12"/>
        <end position="36"/>
    </location>
</feature>
<reference evidence="2 3" key="1">
    <citation type="submission" date="2013-03" db="EMBL/GenBank/DDBJ databases">
        <title>The Genome Sequence of Enterococcus columbae ATCC_51263 (PacBio/Illumina hybrid assembly).</title>
        <authorList>
            <consortium name="The Broad Institute Genomics Platform"/>
            <consortium name="The Broad Institute Genome Sequencing Center for Infectious Disease"/>
            <person name="Earl A."/>
            <person name="Russ C."/>
            <person name="Gilmore M."/>
            <person name="Surin D."/>
            <person name="Walker B."/>
            <person name="Young S."/>
            <person name="Zeng Q."/>
            <person name="Gargeya S."/>
            <person name="Fitzgerald M."/>
            <person name="Haas B."/>
            <person name="Abouelleil A."/>
            <person name="Allen A.W."/>
            <person name="Alvarado L."/>
            <person name="Arachchi H.M."/>
            <person name="Berlin A.M."/>
            <person name="Chapman S.B."/>
            <person name="Gainer-Dewar J."/>
            <person name="Goldberg J."/>
            <person name="Griggs A."/>
            <person name="Gujja S."/>
            <person name="Hansen M."/>
            <person name="Howarth C."/>
            <person name="Imamovic A."/>
            <person name="Ireland A."/>
            <person name="Larimer J."/>
            <person name="McCowan C."/>
            <person name="Murphy C."/>
            <person name="Pearson M."/>
            <person name="Poon T.W."/>
            <person name="Priest M."/>
            <person name="Roberts A."/>
            <person name="Saif S."/>
            <person name="Shea T."/>
            <person name="Sisk P."/>
            <person name="Sykes S."/>
            <person name="Wortman J."/>
            <person name="Nusbaum C."/>
            <person name="Birren B."/>
        </authorList>
    </citation>
    <scope>NUCLEOTIDE SEQUENCE [LARGE SCALE GENOMIC DNA]</scope>
    <source>
        <strain evidence="2 3">ATCC 51263</strain>
    </source>
</reference>
<accession>S1NFT0</accession>
<dbReference type="PANTHER" id="PTHR37305">
    <property type="entry name" value="INTEGRAL MEMBRANE PROTEIN-RELATED"/>
    <property type="match status" value="1"/>
</dbReference>
<keyword evidence="1" id="KW-0812">Transmembrane</keyword>
<evidence type="ECO:0000313" key="2">
    <source>
        <dbReference type="EMBL" id="EOW84548.1"/>
    </source>
</evidence>
<dbReference type="AlphaFoldDB" id="S1NFT0"/>
<feature type="transmembrane region" description="Helical" evidence="1">
    <location>
        <begin position="149"/>
        <end position="175"/>
    </location>
</feature>
<keyword evidence="3" id="KW-1185">Reference proteome</keyword>
<gene>
    <name evidence="2" type="ORF">I568_01044</name>
</gene>
<proteinExistence type="predicted"/>
<name>S1NFT0_9ENTE</name>
<evidence type="ECO:0000256" key="1">
    <source>
        <dbReference type="SAM" id="Phobius"/>
    </source>
</evidence>
<feature type="transmembrane region" description="Helical" evidence="1">
    <location>
        <begin position="282"/>
        <end position="304"/>
    </location>
</feature>
<dbReference type="PATRIC" id="fig|1121865.3.peg.438"/>
<comment type="caution">
    <text evidence="2">The sequence shown here is derived from an EMBL/GenBank/DDBJ whole genome shotgun (WGS) entry which is preliminary data.</text>
</comment>
<dbReference type="EMBL" id="ASWJ01000004">
    <property type="protein sequence ID" value="EOW84548.1"/>
    <property type="molecule type" value="Genomic_DNA"/>
</dbReference>
<keyword evidence="1" id="KW-1133">Transmembrane helix</keyword>
<keyword evidence="1" id="KW-0472">Membrane</keyword>
<dbReference type="Proteomes" id="UP000014113">
    <property type="component" value="Unassembled WGS sequence"/>
</dbReference>
<feature type="transmembrane region" description="Helical" evidence="1">
    <location>
        <begin position="205"/>
        <end position="223"/>
    </location>
</feature>
<feature type="transmembrane region" description="Helical" evidence="1">
    <location>
        <begin position="230"/>
        <end position="248"/>
    </location>
</feature>
<protein>
    <recommendedName>
        <fullName evidence="4">ABC transporter permease</fullName>
    </recommendedName>
</protein>
<evidence type="ECO:0000313" key="3">
    <source>
        <dbReference type="Proteomes" id="UP000014113"/>
    </source>
</evidence>
<organism evidence="2 3">
    <name type="scientific">Enterococcus columbae DSM 7374 = ATCC 51263</name>
    <dbReference type="NCBI Taxonomy" id="1121865"/>
    <lineage>
        <taxon>Bacteria</taxon>
        <taxon>Bacillati</taxon>
        <taxon>Bacillota</taxon>
        <taxon>Bacilli</taxon>
        <taxon>Lactobacillales</taxon>
        <taxon>Enterococcaceae</taxon>
        <taxon>Enterococcus</taxon>
    </lineage>
</organism>
<dbReference type="OrthoDB" id="8613028at2"/>
<dbReference type="RefSeq" id="WP_016182610.1">
    <property type="nucleotide sequence ID" value="NZ_JXKI01000020.1"/>
</dbReference>
<dbReference type="Pfam" id="PF12679">
    <property type="entry name" value="ABC2_membrane_2"/>
    <property type="match status" value="1"/>
</dbReference>
<dbReference type="PANTHER" id="PTHR37305:SF1">
    <property type="entry name" value="MEMBRANE PROTEIN"/>
    <property type="match status" value="1"/>
</dbReference>
<dbReference type="STRING" id="1121865.OMW_00446"/>
<dbReference type="GO" id="GO:0140359">
    <property type="term" value="F:ABC-type transporter activity"/>
    <property type="evidence" value="ECO:0007669"/>
    <property type="project" value="InterPro"/>
</dbReference>
<dbReference type="eggNOG" id="COG1277">
    <property type="taxonomic scope" value="Bacteria"/>
</dbReference>
<feature type="transmembrane region" description="Helical" evidence="1">
    <location>
        <begin position="99"/>
        <end position="122"/>
    </location>
</feature>
<dbReference type="GO" id="GO:0005886">
    <property type="term" value="C:plasma membrane"/>
    <property type="evidence" value="ECO:0007669"/>
    <property type="project" value="UniProtKB-SubCell"/>
</dbReference>
<evidence type="ECO:0008006" key="4">
    <source>
        <dbReference type="Google" id="ProtNLM"/>
    </source>
</evidence>
<sequence length="311" mass="35062">MTGLIKNEVIKIFCRRLTMFLLLFICVFSIGSSFVYKASNKSTEDWKTRAQETVQLNRNRIDLVELSPQLKSDAENKLAIATYRLENNIPEPEPNALSAILNTSGLIEIIIFIVLIVAAEIVSREYNDGTMKLLLIRPHSRTKILVSKYISIVFLGIVALFLMLLCAGITNIFLYGLPDIHTTDLFINQQGNIVNLSVLSQIIKLYVTSIFPILSYATIAFTISTILKNSAFAVGVSLVLMLCGNMMIESTSKIAWMKFLPFANSDMSLYIYHLQPRPEMTIVFSISVLVAYMLFMFLISVITFKKRDVSI</sequence>